<evidence type="ECO:0008006" key="3">
    <source>
        <dbReference type="Google" id="ProtNLM"/>
    </source>
</evidence>
<proteinExistence type="predicted"/>
<reference evidence="1 2" key="1">
    <citation type="submission" date="2023-12" db="EMBL/GenBank/DDBJ databases">
        <title>Description of an unclassified Opitutus bacterium of Verrucomicrobiota.</title>
        <authorList>
            <person name="Zhang D.-F."/>
        </authorList>
    </citation>
    <scope>NUCLEOTIDE SEQUENCE [LARGE SCALE GENOMIC DNA]</scope>
    <source>
        <strain evidence="1 2">WL0086</strain>
    </source>
</reference>
<protein>
    <recommendedName>
        <fullName evidence="3">CopG family transcriptional regulator</fullName>
    </recommendedName>
</protein>
<organism evidence="1 2">
    <name type="scientific">Actomonas aquatica</name>
    <dbReference type="NCBI Taxonomy" id="2866162"/>
    <lineage>
        <taxon>Bacteria</taxon>
        <taxon>Pseudomonadati</taxon>
        <taxon>Verrucomicrobiota</taxon>
        <taxon>Opitutia</taxon>
        <taxon>Opitutales</taxon>
        <taxon>Opitutaceae</taxon>
        <taxon>Actomonas</taxon>
    </lineage>
</organism>
<keyword evidence="2" id="KW-1185">Reference proteome</keyword>
<dbReference type="EMBL" id="CP139781">
    <property type="protein sequence ID" value="WRQ88626.1"/>
    <property type="molecule type" value="Genomic_DNA"/>
</dbReference>
<accession>A0ABZ1CAR8</accession>
<sequence>MFTIKIHLDPAEHAVIGRLADKLHVSPEDLAYAGLDHLMNHCRDEAVQRSVVEIKAWRGENLPDWADTERSVHAYEGSADDQPEQRLRF</sequence>
<dbReference type="Proteomes" id="UP000738431">
    <property type="component" value="Chromosome"/>
</dbReference>
<evidence type="ECO:0000313" key="2">
    <source>
        <dbReference type="Proteomes" id="UP000738431"/>
    </source>
</evidence>
<evidence type="ECO:0000313" key="1">
    <source>
        <dbReference type="EMBL" id="WRQ88626.1"/>
    </source>
</evidence>
<name>A0ABZ1CAR8_9BACT</name>
<dbReference type="RefSeq" id="WP_221031728.1">
    <property type="nucleotide sequence ID" value="NZ_CP139781.1"/>
</dbReference>
<gene>
    <name evidence="1" type="ORF">K1X11_004365</name>
</gene>